<dbReference type="Proteomes" id="UP001548189">
    <property type="component" value="Unassembled WGS sequence"/>
</dbReference>
<evidence type="ECO:0000256" key="2">
    <source>
        <dbReference type="ARBA" id="ARBA00023015"/>
    </source>
</evidence>
<dbReference type="Gene3D" id="3.40.190.10">
    <property type="entry name" value="Periplasmic binding protein-like II"/>
    <property type="match status" value="2"/>
</dbReference>
<evidence type="ECO:0000256" key="3">
    <source>
        <dbReference type="ARBA" id="ARBA00023125"/>
    </source>
</evidence>
<dbReference type="Gene3D" id="1.10.10.10">
    <property type="entry name" value="Winged helix-like DNA-binding domain superfamily/Winged helix DNA-binding domain"/>
    <property type="match status" value="1"/>
</dbReference>
<protein>
    <submittedName>
        <fullName evidence="6">LysR substrate-binding domain-containing protein</fullName>
    </submittedName>
</protein>
<reference evidence="6 7" key="1">
    <citation type="submission" date="2024-06" db="EMBL/GenBank/DDBJ databases">
        <authorList>
            <person name="Li F."/>
        </authorList>
    </citation>
    <scope>NUCLEOTIDE SEQUENCE [LARGE SCALE GENOMIC DNA]</scope>
    <source>
        <strain evidence="6 7">GXAS 311</strain>
    </source>
</reference>
<gene>
    <name evidence="6" type="ORF">ABVT43_00410</name>
</gene>
<comment type="similarity">
    <text evidence="1">Belongs to the LysR transcriptional regulatory family.</text>
</comment>
<keyword evidence="7" id="KW-1185">Reference proteome</keyword>
<dbReference type="SUPFAM" id="SSF46785">
    <property type="entry name" value="Winged helix' DNA-binding domain"/>
    <property type="match status" value="1"/>
</dbReference>
<comment type="caution">
    <text evidence="6">The sequence shown here is derived from an EMBL/GenBank/DDBJ whole genome shotgun (WGS) entry which is preliminary data.</text>
</comment>
<dbReference type="InterPro" id="IPR005119">
    <property type="entry name" value="LysR_subst-bd"/>
</dbReference>
<dbReference type="InterPro" id="IPR000847">
    <property type="entry name" value="LysR_HTH_N"/>
</dbReference>
<dbReference type="InterPro" id="IPR036390">
    <property type="entry name" value="WH_DNA-bd_sf"/>
</dbReference>
<evidence type="ECO:0000256" key="1">
    <source>
        <dbReference type="ARBA" id="ARBA00009437"/>
    </source>
</evidence>
<name>A0ABV2BNQ3_9GAMM</name>
<dbReference type="RefSeq" id="WP_353873118.1">
    <property type="nucleotide sequence ID" value="NZ_JBEVCJ010000001.1"/>
</dbReference>
<dbReference type="SUPFAM" id="SSF53850">
    <property type="entry name" value="Periplasmic binding protein-like II"/>
    <property type="match status" value="1"/>
</dbReference>
<dbReference type="InterPro" id="IPR036388">
    <property type="entry name" value="WH-like_DNA-bd_sf"/>
</dbReference>
<dbReference type="PRINTS" id="PR00039">
    <property type="entry name" value="HTHLYSR"/>
</dbReference>
<dbReference type="InterPro" id="IPR037423">
    <property type="entry name" value="CysB_PBP2"/>
</dbReference>
<accession>A0ABV2BNQ3</accession>
<sequence>MKLHQLKYLVAIVDNNFNITAAAEKIYTSQPGISKQLKLLEDELDLKIFERSGKQLIGLTALGEDVVKHARRSLQEVENIKRLAQDKNKIETGSFSIATTQTQAKYVLPEVFKRFHARYPSLQIDIQHGSAEQMNDQLERKQIDFAIASDNAALSPDIIKIPCYHWDRIIIFPQDHPLGDLTNPTLEDLAEYPIITYKEPAVGESSLVKGMKAKGLSPNIVFTARDADVIKTYVRNGLGIGIIASMAFNPKIDNDLIGFSAKSILPRCTTWIAFNKNLLLRGYMYCFIELFAPHITKEWLNGYINKEMSAEQNNAEKNNENSLPMHRMWHI</sequence>
<dbReference type="Pfam" id="PF03466">
    <property type="entry name" value="LysR_substrate"/>
    <property type="match status" value="1"/>
</dbReference>
<evidence type="ECO:0000259" key="5">
    <source>
        <dbReference type="PROSITE" id="PS50931"/>
    </source>
</evidence>
<keyword evidence="4" id="KW-0804">Transcription</keyword>
<feature type="domain" description="HTH lysR-type" evidence="5">
    <location>
        <begin position="1"/>
        <end position="59"/>
    </location>
</feature>
<proteinExistence type="inferred from homology"/>
<keyword evidence="3" id="KW-0238">DNA-binding</keyword>
<evidence type="ECO:0000313" key="6">
    <source>
        <dbReference type="EMBL" id="MET1253578.1"/>
    </source>
</evidence>
<dbReference type="EMBL" id="JBEVCJ010000001">
    <property type="protein sequence ID" value="MET1253578.1"/>
    <property type="molecule type" value="Genomic_DNA"/>
</dbReference>
<keyword evidence="2" id="KW-0805">Transcription regulation</keyword>
<dbReference type="PANTHER" id="PTHR30126:SF6">
    <property type="entry name" value="HTH-TYPE TRANSCRIPTIONAL REGULATOR CYSB-RELATED"/>
    <property type="match status" value="1"/>
</dbReference>
<evidence type="ECO:0000313" key="7">
    <source>
        <dbReference type="Proteomes" id="UP001548189"/>
    </source>
</evidence>
<dbReference type="CDD" id="cd08413">
    <property type="entry name" value="PBP2_CysB_like"/>
    <property type="match status" value="1"/>
</dbReference>
<dbReference type="PANTHER" id="PTHR30126">
    <property type="entry name" value="HTH-TYPE TRANSCRIPTIONAL REGULATOR"/>
    <property type="match status" value="1"/>
</dbReference>
<dbReference type="Pfam" id="PF00126">
    <property type="entry name" value="HTH_1"/>
    <property type="match status" value="1"/>
</dbReference>
<organism evidence="6 7">
    <name type="scientific">Aliikangiella maris</name>
    <dbReference type="NCBI Taxonomy" id="3162458"/>
    <lineage>
        <taxon>Bacteria</taxon>
        <taxon>Pseudomonadati</taxon>
        <taxon>Pseudomonadota</taxon>
        <taxon>Gammaproteobacteria</taxon>
        <taxon>Oceanospirillales</taxon>
        <taxon>Pleioneaceae</taxon>
        <taxon>Aliikangiella</taxon>
    </lineage>
</organism>
<evidence type="ECO:0000256" key="4">
    <source>
        <dbReference type="ARBA" id="ARBA00023163"/>
    </source>
</evidence>
<dbReference type="PROSITE" id="PS50931">
    <property type="entry name" value="HTH_LYSR"/>
    <property type="match status" value="1"/>
</dbReference>